<feature type="signal peptide" evidence="1">
    <location>
        <begin position="1"/>
        <end position="22"/>
    </location>
</feature>
<keyword evidence="1" id="KW-0732">Signal</keyword>
<name>A0A1G6KRL2_9BRAD</name>
<accession>A0A1G6KRL2</accession>
<dbReference type="EMBL" id="FMZW01000002">
    <property type="protein sequence ID" value="SDC33690.1"/>
    <property type="molecule type" value="Genomic_DNA"/>
</dbReference>
<sequence length="161" mass="17679">MKMFVLAGALCLLLANSTVCKANSGPWCKPDVVTLTFKNQQGGDLAKIELRTLKAVCDRNPEKKGFGVGLERSMRIEHNGQWIDVPKECLSVFPFGEDEVSLSGDDAGLGIAIIGKPTERGERLKVSIFKHGDEVFCVQVVRCPNVDDPPGYIRECSRDLQ</sequence>
<feature type="chain" id="PRO_5011746548" description="DUF3617 family protein" evidence="1">
    <location>
        <begin position="23"/>
        <end position="161"/>
    </location>
</feature>
<gene>
    <name evidence="2" type="ORF">SAMN05216337_1002191</name>
</gene>
<evidence type="ECO:0000256" key="1">
    <source>
        <dbReference type="SAM" id="SignalP"/>
    </source>
</evidence>
<dbReference type="AlphaFoldDB" id="A0A1G6KRL2"/>
<evidence type="ECO:0000313" key="3">
    <source>
        <dbReference type="Proteomes" id="UP000199245"/>
    </source>
</evidence>
<proteinExistence type="predicted"/>
<dbReference type="RefSeq" id="WP_143029463.1">
    <property type="nucleotide sequence ID" value="NZ_FMZW01000002.1"/>
</dbReference>
<organism evidence="2 3">
    <name type="scientific">Bradyrhizobium brasilense</name>
    <dbReference type="NCBI Taxonomy" id="1419277"/>
    <lineage>
        <taxon>Bacteria</taxon>
        <taxon>Pseudomonadati</taxon>
        <taxon>Pseudomonadota</taxon>
        <taxon>Alphaproteobacteria</taxon>
        <taxon>Hyphomicrobiales</taxon>
        <taxon>Nitrobacteraceae</taxon>
        <taxon>Bradyrhizobium</taxon>
    </lineage>
</organism>
<protein>
    <recommendedName>
        <fullName evidence="4">DUF3617 family protein</fullName>
    </recommendedName>
</protein>
<evidence type="ECO:0000313" key="2">
    <source>
        <dbReference type="EMBL" id="SDC33690.1"/>
    </source>
</evidence>
<evidence type="ECO:0008006" key="4">
    <source>
        <dbReference type="Google" id="ProtNLM"/>
    </source>
</evidence>
<dbReference type="Proteomes" id="UP000199245">
    <property type="component" value="Unassembled WGS sequence"/>
</dbReference>
<reference evidence="2 3" key="1">
    <citation type="submission" date="2016-10" db="EMBL/GenBank/DDBJ databases">
        <authorList>
            <person name="de Groot N.N."/>
        </authorList>
    </citation>
    <scope>NUCLEOTIDE SEQUENCE [LARGE SCALE GENOMIC DNA]</scope>
    <source>
        <strain evidence="2 3">R5</strain>
    </source>
</reference>